<accession>A0A2T3NY23</accession>
<comment type="caution">
    <text evidence="1">The sequence shown here is derived from an EMBL/GenBank/DDBJ whole genome shotgun (WGS) entry which is preliminary data.</text>
</comment>
<gene>
    <name evidence="1" type="ORF">C9I98_04100</name>
</gene>
<sequence>MQQDEYFSVNAGLTINVEPLPADEMTPDEQSFSLEIPPLFRVASECNQLDDNLERSLSTLGQTEQQALTAYLTAQNNKINLLLTFVLSQQNDPAYRFTTESFGASRLSYRSPVALSQGSAVRVKLFLDNPAAAVYAYAEVAECTEQDDQFEITLKYTRLQEDDRDLLIRAALHFQQKILRQRAQQRSENQ</sequence>
<reference evidence="1 2" key="1">
    <citation type="submission" date="2018-01" db="EMBL/GenBank/DDBJ databases">
        <title>Whole genome sequencing of Histamine producing bacteria.</title>
        <authorList>
            <person name="Butler K."/>
        </authorList>
    </citation>
    <scope>NUCLEOTIDE SEQUENCE [LARGE SCALE GENOMIC DNA]</scope>
    <source>
        <strain evidence="1 2">DSM 100436</strain>
    </source>
</reference>
<dbReference type="Proteomes" id="UP000241771">
    <property type="component" value="Unassembled WGS sequence"/>
</dbReference>
<protein>
    <submittedName>
        <fullName evidence="1">PilZ domain-containing protein</fullName>
    </submittedName>
</protein>
<dbReference type="EMBL" id="PYMA01000002">
    <property type="protein sequence ID" value="PSW21141.1"/>
    <property type="molecule type" value="Genomic_DNA"/>
</dbReference>
<dbReference type="AlphaFoldDB" id="A0A2T3NY23"/>
<evidence type="ECO:0000313" key="2">
    <source>
        <dbReference type="Proteomes" id="UP000241771"/>
    </source>
</evidence>
<organism evidence="1 2">
    <name type="scientific">Photobacterium sanctipauli</name>
    <dbReference type="NCBI Taxonomy" id="1342794"/>
    <lineage>
        <taxon>Bacteria</taxon>
        <taxon>Pseudomonadati</taxon>
        <taxon>Pseudomonadota</taxon>
        <taxon>Gammaproteobacteria</taxon>
        <taxon>Vibrionales</taxon>
        <taxon>Vibrionaceae</taxon>
        <taxon>Photobacterium</taxon>
    </lineage>
</organism>
<proteinExistence type="predicted"/>
<dbReference type="RefSeq" id="WP_036818967.1">
    <property type="nucleotide sequence ID" value="NZ_JGVO01000183.1"/>
</dbReference>
<evidence type="ECO:0000313" key="1">
    <source>
        <dbReference type="EMBL" id="PSW21141.1"/>
    </source>
</evidence>
<name>A0A2T3NY23_9GAMM</name>
<keyword evidence="2" id="KW-1185">Reference proteome</keyword>
<dbReference type="OrthoDB" id="5890620at2"/>